<dbReference type="SUPFAM" id="SSF50104">
    <property type="entry name" value="Translation proteins SH3-like domain"/>
    <property type="match status" value="1"/>
</dbReference>
<sequence>AKSLEAYYRKCGFLRGDHVVGVHKRRVWIESVSRLEIAQLLSSSPPSIKLFSWIRVQKGTYAEDVGLVIRREVSTGQRRLFVLLVPRLASFPIRLAERPVHPNHPLRDVDSSAGESVSSRESETDHSARKRKRSQERFPQALFNPLKTLGECQEIADHRFRTPQGDFDHGLLVACLPYNWVTDVDVSMDHETRRSFITSKHPALNHVHLPVCSNWRFFVEEEVEVIHSAPLTIANVIHPELSQTETCRKEGVIRTVEQDRCLVQFKEYIDYDSEDTSVWIENKNIRKQFKIGDMVVVVTGEYNERAGMVIRTRENGIVLAETGARKGQIQMFAV</sequence>
<dbReference type="Proteomes" id="UP000297245">
    <property type="component" value="Unassembled WGS sequence"/>
</dbReference>
<dbReference type="OrthoDB" id="3048815at2759"/>
<name>A0A4S8KI84_DENBC</name>
<dbReference type="EMBL" id="ML182821">
    <property type="protein sequence ID" value="THU75142.1"/>
    <property type="molecule type" value="Genomic_DNA"/>
</dbReference>
<feature type="compositionally biased region" description="Basic and acidic residues" evidence="1">
    <location>
        <begin position="118"/>
        <end position="127"/>
    </location>
</feature>
<feature type="region of interest" description="Disordered" evidence="1">
    <location>
        <begin position="102"/>
        <end position="135"/>
    </location>
</feature>
<accession>A0A4S8KI84</accession>
<evidence type="ECO:0000313" key="2">
    <source>
        <dbReference type="EMBL" id="THU75142.1"/>
    </source>
</evidence>
<dbReference type="InterPro" id="IPR008991">
    <property type="entry name" value="Translation_prot_SH3-like_sf"/>
</dbReference>
<feature type="non-terminal residue" evidence="2">
    <location>
        <position position="1"/>
    </location>
</feature>
<evidence type="ECO:0000256" key="1">
    <source>
        <dbReference type="SAM" id="MobiDB-lite"/>
    </source>
</evidence>
<gene>
    <name evidence="2" type="ORF">K435DRAFT_881523</name>
</gene>
<protein>
    <recommendedName>
        <fullName evidence="4">KOW domain-containing protein</fullName>
    </recommendedName>
</protein>
<reference evidence="2 3" key="1">
    <citation type="journal article" date="2019" name="Nat. Ecol. Evol.">
        <title>Megaphylogeny resolves global patterns of mushroom evolution.</title>
        <authorList>
            <person name="Varga T."/>
            <person name="Krizsan K."/>
            <person name="Foldi C."/>
            <person name="Dima B."/>
            <person name="Sanchez-Garcia M."/>
            <person name="Sanchez-Ramirez S."/>
            <person name="Szollosi G.J."/>
            <person name="Szarkandi J.G."/>
            <person name="Papp V."/>
            <person name="Albert L."/>
            <person name="Andreopoulos W."/>
            <person name="Angelini C."/>
            <person name="Antonin V."/>
            <person name="Barry K.W."/>
            <person name="Bougher N.L."/>
            <person name="Buchanan P."/>
            <person name="Buyck B."/>
            <person name="Bense V."/>
            <person name="Catcheside P."/>
            <person name="Chovatia M."/>
            <person name="Cooper J."/>
            <person name="Damon W."/>
            <person name="Desjardin D."/>
            <person name="Finy P."/>
            <person name="Geml J."/>
            <person name="Haridas S."/>
            <person name="Hughes K."/>
            <person name="Justo A."/>
            <person name="Karasinski D."/>
            <person name="Kautmanova I."/>
            <person name="Kiss B."/>
            <person name="Kocsube S."/>
            <person name="Kotiranta H."/>
            <person name="LaButti K.M."/>
            <person name="Lechner B.E."/>
            <person name="Liimatainen K."/>
            <person name="Lipzen A."/>
            <person name="Lukacs Z."/>
            <person name="Mihaltcheva S."/>
            <person name="Morgado L.N."/>
            <person name="Niskanen T."/>
            <person name="Noordeloos M.E."/>
            <person name="Ohm R.A."/>
            <person name="Ortiz-Santana B."/>
            <person name="Ovrebo C."/>
            <person name="Racz N."/>
            <person name="Riley R."/>
            <person name="Savchenko A."/>
            <person name="Shiryaev A."/>
            <person name="Soop K."/>
            <person name="Spirin V."/>
            <person name="Szebenyi C."/>
            <person name="Tomsovsky M."/>
            <person name="Tulloss R.E."/>
            <person name="Uehling J."/>
            <person name="Grigoriev I.V."/>
            <person name="Vagvolgyi C."/>
            <person name="Papp T."/>
            <person name="Martin F.M."/>
            <person name="Miettinen O."/>
            <person name="Hibbett D.S."/>
            <person name="Nagy L.G."/>
        </authorList>
    </citation>
    <scope>NUCLEOTIDE SEQUENCE [LARGE SCALE GENOMIC DNA]</scope>
    <source>
        <strain evidence="2 3">CBS 962.96</strain>
    </source>
</reference>
<keyword evidence="3" id="KW-1185">Reference proteome</keyword>
<proteinExistence type="predicted"/>
<evidence type="ECO:0000313" key="3">
    <source>
        <dbReference type="Proteomes" id="UP000297245"/>
    </source>
</evidence>
<dbReference type="AlphaFoldDB" id="A0A4S8KI84"/>
<organism evidence="2 3">
    <name type="scientific">Dendrothele bispora (strain CBS 962.96)</name>
    <dbReference type="NCBI Taxonomy" id="1314807"/>
    <lineage>
        <taxon>Eukaryota</taxon>
        <taxon>Fungi</taxon>
        <taxon>Dikarya</taxon>
        <taxon>Basidiomycota</taxon>
        <taxon>Agaricomycotina</taxon>
        <taxon>Agaricomycetes</taxon>
        <taxon>Agaricomycetidae</taxon>
        <taxon>Agaricales</taxon>
        <taxon>Agaricales incertae sedis</taxon>
        <taxon>Dendrothele</taxon>
    </lineage>
</organism>
<evidence type="ECO:0008006" key="4">
    <source>
        <dbReference type="Google" id="ProtNLM"/>
    </source>
</evidence>